<dbReference type="Gene3D" id="1.20.120.1760">
    <property type="match status" value="1"/>
</dbReference>
<dbReference type="Proteomes" id="UP001153636">
    <property type="component" value="Chromosome 6"/>
</dbReference>
<dbReference type="InterPro" id="IPR050324">
    <property type="entry name" value="CDP-alcohol_PTase-I"/>
</dbReference>
<comment type="similarity">
    <text evidence="2">Belongs to the CDP-alcohol phosphatidyltransferase class-I family.</text>
</comment>
<dbReference type="GO" id="GO:0032049">
    <property type="term" value="P:cardiolipin biosynthetic process"/>
    <property type="evidence" value="ECO:0007669"/>
    <property type="project" value="TreeGrafter"/>
</dbReference>
<keyword evidence="3" id="KW-0444">Lipid biosynthesis</keyword>
<evidence type="ECO:0000256" key="1">
    <source>
        <dbReference type="ARBA" id="ARBA00004448"/>
    </source>
</evidence>
<proteinExistence type="inferred from homology"/>
<keyword evidence="5" id="KW-0812">Transmembrane</keyword>
<evidence type="ECO:0000256" key="9">
    <source>
        <dbReference type="ARBA" id="ARBA00023128"/>
    </source>
</evidence>
<dbReference type="OrthoDB" id="10020554at2759"/>
<evidence type="ECO:0000256" key="12">
    <source>
        <dbReference type="ARBA" id="ARBA00023264"/>
    </source>
</evidence>
<dbReference type="InterPro" id="IPR043130">
    <property type="entry name" value="CDP-OH_PTrfase_TM_dom"/>
</dbReference>
<keyword evidence="17" id="KW-1185">Reference proteome</keyword>
<reference evidence="16" key="1">
    <citation type="submission" date="2022-01" db="EMBL/GenBank/DDBJ databases">
        <authorList>
            <person name="King R."/>
        </authorList>
    </citation>
    <scope>NUCLEOTIDE SEQUENCE</scope>
</reference>
<evidence type="ECO:0000313" key="17">
    <source>
        <dbReference type="Proteomes" id="UP001153636"/>
    </source>
</evidence>
<keyword evidence="8" id="KW-0443">Lipid metabolism</keyword>
<evidence type="ECO:0000256" key="6">
    <source>
        <dbReference type="ARBA" id="ARBA00022792"/>
    </source>
</evidence>
<name>A0A9P0D8C8_9CUCU</name>
<accession>A0A9P0D8C8</accession>
<evidence type="ECO:0000256" key="11">
    <source>
        <dbReference type="ARBA" id="ARBA00023209"/>
    </source>
</evidence>
<dbReference type="Pfam" id="PF01066">
    <property type="entry name" value="CDP-OH_P_transf"/>
    <property type="match status" value="1"/>
</dbReference>
<gene>
    <name evidence="16" type="ORF">PSYICH_LOCUS12855</name>
</gene>
<evidence type="ECO:0000256" key="13">
    <source>
        <dbReference type="ARBA" id="ARBA00039001"/>
    </source>
</evidence>
<organism evidence="16 17">
    <name type="scientific">Psylliodes chrysocephalus</name>
    <dbReference type="NCBI Taxonomy" id="3402493"/>
    <lineage>
        <taxon>Eukaryota</taxon>
        <taxon>Metazoa</taxon>
        <taxon>Ecdysozoa</taxon>
        <taxon>Arthropoda</taxon>
        <taxon>Hexapoda</taxon>
        <taxon>Insecta</taxon>
        <taxon>Pterygota</taxon>
        <taxon>Neoptera</taxon>
        <taxon>Endopterygota</taxon>
        <taxon>Coleoptera</taxon>
        <taxon>Polyphaga</taxon>
        <taxon>Cucujiformia</taxon>
        <taxon>Chrysomeloidea</taxon>
        <taxon>Chrysomelidae</taxon>
        <taxon>Galerucinae</taxon>
        <taxon>Alticini</taxon>
        <taxon>Psylliodes</taxon>
    </lineage>
</organism>
<protein>
    <recommendedName>
        <fullName evidence="13">cardiolipin synthase (CMP-forming)</fullName>
        <ecNumber evidence="13">2.7.8.41</ecNumber>
    </recommendedName>
</protein>
<evidence type="ECO:0000313" key="16">
    <source>
        <dbReference type="EMBL" id="CAH1112225.1"/>
    </source>
</evidence>
<dbReference type="PANTHER" id="PTHR14269:SF60">
    <property type="entry name" value="CARDIOLIPIN SYNTHASE (CMP-FORMING)"/>
    <property type="match status" value="1"/>
</dbReference>
<keyword evidence="11" id="KW-0594">Phospholipid biosynthesis</keyword>
<keyword evidence="10" id="KW-0472">Membrane</keyword>
<evidence type="ECO:0000256" key="2">
    <source>
        <dbReference type="ARBA" id="ARBA00010441"/>
    </source>
</evidence>
<evidence type="ECO:0000256" key="7">
    <source>
        <dbReference type="ARBA" id="ARBA00022989"/>
    </source>
</evidence>
<evidence type="ECO:0000256" key="10">
    <source>
        <dbReference type="ARBA" id="ARBA00023136"/>
    </source>
</evidence>
<evidence type="ECO:0000256" key="3">
    <source>
        <dbReference type="ARBA" id="ARBA00022516"/>
    </source>
</evidence>
<dbReference type="AlphaFoldDB" id="A0A9P0D8C8"/>
<evidence type="ECO:0000256" key="4">
    <source>
        <dbReference type="ARBA" id="ARBA00022679"/>
    </source>
</evidence>
<dbReference type="PANTHER" id="PTHR14269">
    <property type="entry name" value="CDP-DIACYLGLYCEROL--GLYCEROL-3-PHOSPHATE 3-PHOSPHATIDYLTRANSFERASE-RELATED"/>
    <property type="match status" value="1"/>
</dbReference>
<sequence>MLSKHYVLLALSRRLEHYCQRSYTLNTFNFSLFQENVKFSCLNQVGFSNQNKSICSNSKGENVHFTKNVSKELKTIIEKKKEKFKEKEKKLKEKGTMILKDIKETKDKVKEKVEEVVERENVYTVPNFLCIARMALSPYLGYLIVQSQFDGALGVLGIAAVTDLLDGWIARTWKSQSSKMGSFLDPMADKILIGTLFLSLTYVDLIPLVLTGMIIARDIILVACGFVIRYLSLPPPRTLSRYFDVTHATAQLAPTFISKVNTAVQLLLVGSTLGAPVFNYVGHPALECLWYVTGTTTVASALSYIMSKNTYKVLRKSVKSNGNCKT</sequence>
<feature type="coiled-coil region" evidence="15">
    <location>
        <begin position="70"/>
        <end position="119"/>
    </location>
</feature>
<evidence type="ECO:0000256" key="8">
    <source>
        <dbReference type="ARBA" id="ARBA00023098"/>
    </source>
</evidence>
<evidence type="ECO:0000256" key="5">
    <source>
        <dbReference type="ARBA" id="ARBA00022692"/>
    </source>
</evidence>
<dbReference type="GO" id="GO:0005743">
    <property type="term" value="C:mitochondrial inner membrane"/>
    <property type="evidence" value="ECO:0007669"/>
    <property type="project" value="UniProtKB-SubCell"/>
</dbReference>
<dbReference type="EMBL" id="OV651818">
    <property type="protein sequence ID" value="CAH1112225.1"/>
    <property type="molecule type" value="Genomic_DNA"/>
</dbReference>
<dbReference type="InterPro" id="IPR000462">
    <property type="entry name" value="CDP-OH_P_trans"/>
</dbReference>
<comment type="catalytic activity">
    <reaction evidence="14">
        <text>a CDP-1,2-diacyl-sn-glycerol + a 1,2-diacyl-sn-glycero-3-phospho-(1'-sn-glycerol) = a cardiolipin + CMP + H(+)</text>
        <dbReference type="Rhea" id="RHEA:32931"/>
        <dbReference type="ChEBI" id="CHEBI:15378"/>
        <dbReference type="ChEBI" id="CHEBI:58332"/>
        <dbReference type="ChEBI" id="CHEBI:60377"/>
        <dbReference type="ChEBI" id="CHEBI:62237"/>
        <dbReference type="ChEBI" id="CHEBI:64716"/>
        <dbReference type="EC" id="2.7.8.41"/>
    </reaction>
</comment>
<evidence type="ECO:0000256" key="15">
    <source>
        <dbReference type="SAM" id="Coils"/>
    </source>
</evidence>
<dbReference type="FunFam" id="1.20.120.1760:FF:000005">
    <property type="entry name" value="Cardiolipin synthase 1"/>
    <property type="match status" value="1"/>
</dbReference>
<keyword evidence="7" id="KW-1133">Transmembrane helix</keyword>
<keyword evidence="15" id="KW-0175">Coiled coil</keyword>
<keyword evidence="4" id="KW-0808">Transferase</keyword>
<comment type="subcellular location">
    <subcellularLocation>
        <location evidence="1">Mitochondrion inner membrane</location>
        <topology evidence="1">Multi-pass membrane protein</topology>
    </subcellularLocation>
</comment>
<keyword evidence="12" id="KW-1208">Phospholipid metabolism</keyword>
<keyword evidence="6" id="KW-0999">Mitochondrion inner membrane</keyword>
<dbReference type="GO" id="GO:0043337">
    <property type="term" value="F:cardiolipin synthase (CMP-forming)"/>
    <property type="evidence" value="ECO:0007669"/>
    <property type="project" value="UniProtKB-EC"/>
</dbReference>
<keyword evidence="9" id="KW-0496">Mitochondrion</keyword>
<evidence type="ECO:0000256" key="14">
    <source>
        <dbReference type="ARBA" id="ARBA00047433"/>
    </source>
</evidence>
<dbReference type="EC" id="2.7.8.41" evidence="13"/>